<reference evidence="8 9" key="1">
    <citation type="journal article" date="2020" name="Nat. Food">
        <title>A phased Vanilla planifolia genome enables genetic improvement of flavour and production.</title>
        <authorList>
            <person name="Hasing T."/>
            <person name="Tang H."/>
            <person name="Brym M."/>
            <person name="Khazi F."/>
            <person name="Huang T."/>
            <person name="Chambers A.H."/>
        </authorList>
    </citation>
    <scope>NUCLEOTIDE SEQUENCE [LARGE SCALE GENOMIC DNA]</scope>
    <source>
        <tissue evidence="8">Leaf</tissue>
    </source>
</reference>
<feature type="domain" description="C3H1-type" evidence="7">
    <location>
        <begin position="159"/>
        <end position="187"/>
    </location>
</feature>
<dbReference type="Gene3D" id="4.10.1000.10">
    <property type="entry name" value="Zinc finger, CCCH-type"/>
    <property type="match status" value="2"/>
</dbReference>
<dbReference type="SMART" id="SM00356">
    <property type="entry name" value="ZnF_C3H1"/>
    <property type="match status" value="4"/>
</dbReference>
<evidence type="ECO:0000256" key="6">
    <source>
        <dbReference type="SAM" id="MobiDB-lite"/>
    </source>
</evidence>
<organism evidence="8 9">
    <name type="scientific">Vanilla planifolia</name>
    <name type="common">Vanilla</name>
    <dbReference type="NCBI Taxonomy" id="51239"/>
    <lineage>
        <taxon>Eukaryota</taxon>
        <taxon>Viridiplantae</taxon>
        <taxon>Streptophyta</taxon>
        <taxon>Embryophyta</taxon>
        <taxon>Tracheophyta</taxon>
        <taxon>Spermatophyta</taxon>
        <taxon>Magnoliopsida</taxon>
        <taxon>Liliopsida</taxon>
        <taxon>Asparagales</taxon>
        <taxon>Orchidaceae</taxon>
        <taxon>Vanilloideae</taxon>
        <taxon>Vanilleae</taxon>
        <taxon>Vanilla</taxon>
    </lineage>
</organism>
<dbReference type="Proteomes" id="UP000636800">
    <property type="component" value="Chromosome 6"/>
</dbReference>
<keyword evidence="2 5" id="KW-0863">Zinc-finger</keyword>
<evidence type="ECO:0000256" key="5">
    <source>
        <dbReference type="PROSITE-ProRule" id="PRU00723"/>
    </source>
</evidence>
<dbReference type="PROSITE" id="PS50103">
    <property type="entry name" value="ZF_C3H1"/>
    <property type="match status" value="4"/>
</dbReference>
<feature type="zinc finger region" description="C3H1-type" evidence="5">
    <location>
        <begin position="207"/>
        <end position="235"/>
    </location>
</feature>
<evidence type="ECO:0000256" key="1">
    <source>
        <dbReference type="ARBA" id="ARBA00022723"/>
    </source>
</evidence>
<proteinExistence type="predicted"/>
<sequence>MGWKRKKTECCYRPYETPSNFADVVERLDLTCWELSSHIPAGEHSHDGRNMRQLSSRAARLVFFDYGQTGNNLTTCNFYKNHWLQQSGFVELPLEPWTLRCFCCYIYIRRSAYMEPYGRSPVGAVGHSDPNAELEESMWRLELGGGSGYGGGGFIYPERPGEPDCAYYLRTGACGYGERCRYNHPLHRGSTQLIEATMLGSGEYPERIGQPICEYYIKTGTCKFGSSCKYHHPRQGTSAVRPATLNYYGYPLRPVGRSSSALPGTYIQSSFGAVVLPPGIIPVPGWSPYLPPLTSAASPGGQQAAHVGSLYRSPNQLSPSANAYPSPYTLAPSVGLSTGGQNEQNLPQRPGLPVCRFYMRTGECKFGATCKYHHPPDWSIPSKNCTLNPLGLPLRPGVQLCAYYSQHGVCKFGPTCKFDHPIGTLGYNPSSSSLVDIPVAPYPIGLSMPTLAPSSLMEQRPALHSSNDAFSAQTSVKHTPNVSAAV</sequence>
<keyword evidence="4" id="KW-0238">DNA-binding</keyword>
<dbReference type="PANTHER" id="PTHR12506:SF41">
    <property type="entry name" value="ZINC FINGER CCCH DOMAIN-CONTAINING PROTEIN 58"/>
    <property type="match status" value="1"/>
</dbReference>
<accession>A0A835QYR9</accession>
<feature type="zinc finger region" description="C3H1-type" evidence="5">
    <location>
        <begin position="159"/>
        <end position="187"/>
    </location>
</feature>
<feature type="domain" description="C3H1-type" evidence="7">
    <location>
        <begin position="207"/>
        <end position="235"/>
    </location>
</feature>
<protein>
    <recommendedName>
        <fullName evidence="7">C3H1-type domain-containing protein</fullName>
    </recommendedName>
</protein>
<keyword evidence="3 5" id="KW-0862">Zinc</keyword>
<dbReference type="InterPro" id="IPR036855">
    <property type="entry name" value="Znf_CCCH_sf"/>
</dbReference>
<feature type="zinc finger region" description="C3H1-type" evidence="5">
    <location>
        <begin position="395"/>
        <end position="423"/>
    </location>
</feature>
<feature type="domain" description="C3H1-type" evidence="7">
    <location>
        <begin position="349"/>
        <end position="377"/>
    </location>
</feature>
<feature type="zinc finger region" description="C3H1-type" evidence="5">
    <location>
        <begin position="349"/>
        <end position="377"/>
    </location>
</feature>
<gene>
    <name evidence="8" type="ORF">HPP92_013709</name>
</gene>
<dbReference type="AlphaFoldDB" id="A0A835QYR9"/>
<feature type="region of interest" description="Disordered" evidence="6">
    <location>
        <begin position="462"/>
        <end position="486"/>
    </location>
</feature>
<dbReference type="GO" id="GO:0003677">
    <property type="term" value="F:DNA binding"/>
    <property type="evidence" value="ECO:0007669"/>
    <property type="project" value="UniProtKB-KW"/>
</dbReference>
<feature type="domain" description="C3H1-type" evidence="7">
    <location>
        <begin position="395"/>
        <end position="423"/>
    </location>
</feature>
<evidence type="ECO:0000313" key="9">
    <source>
        <dbReference type="Proteomes" id="UP000636800"/>
    </source>
</evidence>
<dbReference type="InterPro" id="IPR050974">
    <property type="entry name" value="Plant_ZF_CCCH"/>
</dbReference>
<dbReference type="GO" id="GO:0003729">
    <property type="term" value="F:mRNA binding"/>
    <property type="evidence" value="ECO:0007669"/>
    <property type="project" value="TreeGrafter"/>
</dbReference>
<dbReference type="InterPro" id="IPR000571">
    <property type="entry name" value="Znf_CCCH"/>
</dbReference>
<evidence type="ECO:0000259" key="7">
    <source>
        <dbReference type="PROSITE" id="PS50103"/>
    </source>
</evidence>
<dbReference type="EMBL" id="JADCNL010000006">
    <property type="protein sequence ID" value="KAG0476868.1"/>
    <property type="molecule type" value="Genomic_DNA"/>
</dbReference>
<dbReference type="Pfam" id="PF00642">
    <property type="entry name" value="zf-CCCH"/>
    <property type="match status" value="4"/>
</dbReference>
<evidence type="ECO:0000256" key="4">
    <source>
        <dbReference type="ARBA" id="ARBA00023125"/>
    </source>
</evidence>
<comment type="caution">
    <text evidence="8">The sequence shown here is derived from an EMBL/GenBank/DDBJ whole genome shotgun (WGS) entry which is preliminary data.</text>
</comment>
<feature type="compositionally biased region" description="Polar residues" evidence="6">
    <location>
        <begin position="464"/>
        <end position="486"/>
    </location>
</feature>
<keyword evidence="1 5" id="KW-0479">Metal-binding</keyword>
<dbReference type="SUPFAM" id="SSF90229">
    <property type="entry name" value="CCCH zinc finger"/>
    <property type="match status" value="4"/>
</dbReference>
<dbReference type="OrthoDB" id="2250022at2759"/>
<evidence type="ECO:0000256" key="3">
    <source>
        <dbReference type="ARBA" id="ARBA00022833"/>
    </source>
</evidence>
<evidence type="ECO:0000313" key="8">
    <source>
        <dbReference type="EMBL" id="KAG0476868.1"/>
    </source>
</evidence>
<evidence type="ECO:0000256" key="2">
    <source>
        <dbReference type="ARBA" id="ARBA00022771"/>
    </source>
</evidence>
<name>A0A835QYR9_VANPL</name>
<dbReference type="PANTHER" id="PTHR12506">
    <property type="entry name" value="PROTEIN PHOSPHATASE RELATED"/>
    <property type="match status" value="1"/>
</dbReference>
<keyword evidence="9" id="KW-1185">Reference proteome</keyword>
<dbReference type="GO" id="GO:0008270">
    <property type="term" value="F:zinc ion binding"/>
    <property type="evidence" value="ECO:0007669"/>
    <property type="project" value="UniProtKB-KW"/>
</dbReference>